<gene>
    <name evidence="1" type="ORF">PsorP6_016968</name>
</gene>
<organism evidence="1 2">
    <name type="scientific">Peronosclerospora sorghi</name>
    <dbReference type="NCBI Taxonomy" id="230839"/>
    <lineage>
        <taxon>Eukaryota</taxon>
        <taxon>Sar</taxon>
        <taxon>Stramenopiles</taxon>
        <taxon>Oomycota</taxon>
        <taxon>Peronosporomycetes</taxon>
        <taxon>Peronosporales</taxon>
        <taxon>Peronosporaceae</taxon>
        <taxon>Peronosclerospora</taxon>
    </lineage>
</organism>
<dbReference type="Proteomes" id="UP001163321">
    <property type="component" value="Chromosome 2"/>
</dbReference>
<dbReference type="EMBL" id="CM047581">
    <property type="protein sequence ID" value="KAI9916739.1"/>
    <property type="molecule type" value="Genomic_DNA"/>
</dbReference>
<comment type="caution">
    <text evidence="1">The sequence shown here is derived from an EMBL/GenBank/DDBJ whole genome shotgun (WGS) entry which is preliminary data.</text>
</comment>
<reference evidence="1 2" key="1">
    <citation type="journal article" date="2022" name="bioRxiv">
        <title>The genome of the oomycete Peronosclerospora sorghi, a cosmopolitan pathogen of maize and sorghum, is inflated with dispersed pseudogenes.</title>
        <authorList>
            <person name="Fletcher K."/>
            <person name="Martin F."/>
            <person name="Isakeit T."/>
            <person name="Cavanaugh K."/>
            <person name="Magill C."/>
            <person name="Michelmore R."/>
        </authorList>
    </citation>
    <scope>NUCLEOTIDE SEQUENCE [LARGE SCALE GENOMIC DNA]</scope>
    <source>
        <strain evidence="1">P6</strain>
    </source>
</reference>
<sequence length="219" mass="24948">MTHVLELKKSIPRAKISVGNSEVAIEKKFNGFKYAHLVNVSRIPEFTAKRAVAPADHINETLFAGVKPFKGVKIGAAVTLTEVKQQLSERIKKLSPHQTRAFKSITKMLKWFASTHIRNVACIAGNLVTARPISDLNPLLAAMNAFVELQSTRGTRYCKVREFFISYRKVRMERDEVITSVYVPYTTKWEYMLPFKQARRREDDISIVTAGIRITLEYS</sequence>
<keyword evidence="2" id="KW-1185">Reference proteome</keyword>
<name>A0ACC0WDB3_9STRA</name>
<accession>A0ACC0WDB3</accession>
<protein>
    <submittedName>
        <fullName evidence="1">Uncharacterized protein</fullName>
    </submittedName>
</protein>
<evidence type="ECO:0000313" key="1">
    <source>
        <dbReference type="EMBL" id="KAI9916739.1"/>
    </source>
</evidence>
<evidence type="ECO:0000313" key="2">
    <source>
        <dbReference type="Proteomes" id="UP001163321"/>
    </source>
</evidence>
<proteinExistence type="predicted"/>